<keyword evidence="1" id="KW-0812">Transmembrane</keyword>
<reference evidence="2 3" key="1">
    <citation type="submission" date="2018-11" db="EMBL/GenBank/DDBJ databases">
        <title>Genomic Encyclopedia of Type Strains, Phase IV (KMG-IV): sequencing the most valuable type-strain genomes for metagenomic binning, comparative biology and taxonomic classification.</title>
        <authorList>
            <person name="Goeker M."/>
        </authorList>
    </citation>
    <scope>NUCLEOTIDE SEQUENCE [LARGE SCALE GENOMIC DNA]</scope>
    <source>
        <strain evidence="2 3">DSM 21945</strain>
    </source>
</reference>
<dbReference type="STRING" id="584787.GCA_001247655_01712"/>
<keyword evidence="1" id="KW-1133">Transmembrane helix</keyword>
<protein>
    <submittedName>
        <fullName evidence="2">Uncharacterized protein DUF2721</fullName>
    </submittedName>
</protein>
<keyword evidence="3" id="KW-1185">Reference proteome</keyword>
<feature type="transmembrane region" description="Helical" evidence="1">
    <location>
        <begin position="87"/>
        <end position="108"/>
    </location>
</feature>
<name>A0A3N1PNX9_9GAMM</name>
<keyword evidence="1" id="KW-0472">Membrane</keyword>
<feature type="transmembrane region" description="Helical" evidence="1">
    <location>
        <begin position="61"/>
        <end position="81"/>
    </location>
</feature>
<dbReference type="Pfam" id="PF11026">
    <property type="entry name" value="DUF2721"/>
    <property type="match status" value="1"/>
</dbReference>
<comment type="caution">
    <text evidence="2">The sequence shown here is derived from an EMBL/GenBank/DDBJ whole genome shotgun (WGS) entry which is preliminary data.</text>
</comment>
<organism evidence="2 3">
    <name type="scientific">Gallaecimonas pentaromativorans</name>
    <dbReference type="NCBI Taxonomy" id="584787"/>
    <lineage>
        <taxon>Bacteria</taxon>
        <taxon>Pseudomonadati</taxon>
        <taxon>Pseudomonadota</taxon>
        <taxon>Gammaproteobacteria</taxon>
        <taxon>Enterobacterales</taxon>
        <taxon>Gallaecimonadaceae</taxon>
        <taxon>Gallaecimonas</taxon>
    </lineage>
</organism>
<proteinExistence type="predicted"/>
<dbReference type="Proteomes" id="UP000268033">
    <property type="component" value="Unassembled WGS sequence"/>
</dbReference>
<dbReference type="AlphaFoldDB" id="A0A3N1PNX9"/>
<accession>A0A3N1PNX9</accession>
<dbReference type="RefSeq" id="WP_123420322.1">
    <property type="nucleotide sequence ID" value="NZ_JBLXEP010000001.1"/>
</dbReference>
<evidence type="ECO:0000256" key="1">
    <source>
        <dbReference type="SAM" id="Phobius"/>
    </source>
</evidence>
<sequence length="125" mass="14129">MELTLTTPAVLFPAISLLLLAYTNRFLHLANLIRQMHATELSPRVRRQIANLRRRVILIRYMQEAGVLSFLLCVLTMLALYVGSPTLAWWLFGLSLLLLGISLCLSVVEIRISVKALDIHLDEMG</sequence>
<dbReference type="EMBL" id="RJUL01000001">
    <property type="protein sequence ID" value="ROQ30435.1"/>
    <property type="molecule type" value="Genomic_DNA"/>
</dbReference>
<evidence type="ECO:0000313" key="3">
    <source>
        <dbReference type="Proteomes" id="UP000268033"/>
    </source>
</evidence>
<feature type="transmembrane region" description="Helical" evidence="1">
    <location>
        <begin position="6"/>
        <end position="27"/>
    </location>
</feature>
<evidence type="ECO:0000313" key="2">
    <source>
        <dbReference type="EMBL" id="ROQ30435.1"/>
    </source>
</evidence>
<gene>
    <name evidence="2" type="ORF">EDC28_101121</name>
</gene>
<dbReference type="InterPro" id="IPR021279">
    <property type="entry name" value="DUF2721"/>
</dbReference>